<evidence type="ECO:0000259" key="6">
    <source>
        <dbReference type="Pfam" id="PF04130"/>
    </source>
</evidence>
<dbReference type="GO" id="GO:0000930">
    <property type="term" value="C:gamma-tubulin complex"/>
    <property type="evidence" value="ECO:0007669"/>
    <property type="project" value="TreeGrafter"/>
</dbReference>
<dbReference type="Gene3D" id="1.20.120.1900">
    <property type="entry name" value="Gamma-tubulin complex, C-terminal domain"/>
    <property type="match status" value="1"/>
</dbReference>
<comment type="similarity">
    <text evidence="2">Belongs to the TUBGCP family.</text>
</comment>
<dbReference type="GO" id="GO:0007020">
    <property type="term" value="P:microtubule nucleation"/>
    <property type="evidence" value="ECO:0007669"/>
    <property type="project" value="InterPro"/>
</dbReference>
<dbReference type="GO" id="GO:0005874">
    <property type="term" value="C:microtubule"/>
    <property type="evidence" value="ECO:0007669"/>
    <property type="project" value="UniProtKB-KW"/>
</dbReference>
<comment type="subcellular location">
    <subcellularLocation>
        <location evidence="1">Cytoplasm</location>
        <location evidence="1">Cytoskeleton</location>
    </subcellularLocation>
</comment>
<proteinExistence type="inferred from homology"/>
<dbReference type="GeneID" id="18928730"/>
<protein>
    <submittedName>
        <fullName evidence="8">Uncharacterized protein</fullName>
    </submittedName>
</protein>
<dbReference type="OrthoDB" id="5860513at2759"/>
<dbReference type="VEuPathDB" id="FungiDB:MELLADRAFT_50714"/>
<dbReference type="FunCoup" id="F4S7I5">
    <property type="interactions" value="589"/>
</dbReference>
<evidence type="ECO:0000256" key="5">
    <source>
        <dbReference type="ARBA" id="ARBA00023212"/>
    </source>
</evidence>
<dbReference type="PANTHER" id="PTHR19302">
    <property type="entry name" value="GAMMA TUBULIN COMPLEX PROTEIN"/>
    <property type="match status" value="1"/>
</dbReference>
<reference evidence="9" key="1">
    <citation type="journal article" date="2011" name="Proc. Natl. Acad. Sci. U.S.A.">
        <title>Obligate biotrophy features unraveled by the genomic analysis of rust fungi.</title>
        <authorList>
            <person name="Duplessis S."/>
            <person name="Cuomo C.A."/>
            <person name="Lin Y.-C."/>
            <person name="Aerts A."/>
            <person name="Tisserant E."/>
            <person name="Veneault-Fourrey C."/>
            <person name="Joly D.L."/>
            <person name="Hacquard S."/>
            <person name="Amselem J."/>
            <person name="Cantarel B.L."/>
            <person name="Chiu R."/>
            <person name="Coutinho P.M."/>
            <person name="Feau N."/>
            <person name="Field M."/>
            <person name="Frey P."/>
            <person name="Gelhaye E."/>
            <person name="Goldberg J."/>
            <person name="Grabherr M.G."/>
            <person name="Kodira C.D."/>
            <person name="Kohler A."/>
            <person name="Kuees U."/>
            <person name="Lindquist E.A."/>
            <person name="Lucas S.M."/>
            <person name="Mago R."/>
            <person name="Mauceli E."/>
            <person name="Morin E."/>
            <person name="Murat C."/>
            <person name="Pangilinan J.L."/>
            <person name="Park R."/>
            <person name="Pearson M."/>
            <person name="Quesneville H."/>
            <person name="Rouhier N."/>
            <person name="Sakthikumar S."/>
            <person name="Salamov A.A."/>
            <person name="Schmutz J."/>
            <person name="Selles B."/>
            <person name="Shapiro H."/>
            <person name="Tanguay P."/>
            <person name="Tuskan G.A."/>
            <person name="Henrissat B."/>
            <person name="Van de Peer Y."/>
            <person name="Rouze P."/>
            <person name="Ellis J.G."/>
            <person name="Dodds P.N."/>
            <person name="Schein J.E."/>
            <person name="Zhong S."/>
            <person name="Hamelin R.C."/>
            <person name="Grigoriev I.V."/>
            <person name="Szabo L.J."/>
            <person name="Martin F."/>
        </authorList>
    </citation>
    <scope>NUCLEOTIDE SEQUENCE [LARGE SCALE GENOMIC DNA]</scope>
    <source>
        <strain evidence="9">98AG31 / pathotype 3-4-7</strain>
    </source>
</reference>
<dbReference type="Pfam" id="PF04130">
    <property type="entry name" value="GCP_C_terminal"/>
    <property type="match status" value="1"/>
</dbReference>
<dbReference type="Pfam" id="PF17681">
    <property type="entry name" value="GCP_N_terminal"/>
    <property type="match status" value="1"/>
</dbReference>
<dbReference type="InterPro" id="IPR040457">
    <property type="entry name" value="GCP_C"/>
</dbReference>
<evidence type="ECO:0000256" key="3">
    <source>
        <dbReference type="ARBA" id="ARBA00022490"/>
    </source>
</evidence>
<dbReference type="InterPro" id="IPR042241">
    <property type="entry name" value="GCP_C_sf"/>
</dbReference>
<dbReference type="InterPro" id="IPR041470">
    <property type="entry name" value="GCP_N"/>
</dbReference>
<name>F4S7I5_MELLP</name>
<organism evidence="9">
    <name type="scientific">Melampsora larici-populina (strain 98AG31 / pathotype 3-4-7)</name>
    <name type="common">Poplar leaf rust fungus</name>
    <dbReference type="NCBI Taxonomy" id="747676"/>
    <lineage>
        <taxon>Eukaryota</taxon>
        <taxon>Fungi</taxon>
        <taxon>Dikarya</taxon>
        <taxon>Basidiomycota</taxon>
        <taxon>Pucciniomycotina</taxon>
        <taxon>Pucciniomycetes</taxon>
        <taxon>Pucciniales</taxon>
        <taxon>Melampsoraceae</taxon>
        <taxon>Melampsora</taxon>
    </lineage>
</organism>
<dbReference type="GO" id="GO:0051321">
    <property type="term" value="P:meiotic cell cycle"/>
    <property type="evidence" value="ECO:0007669"/>
    <property type="project" value="TreeGrafter"/>
</dbReference>
<dbReference type="Proteomes" id="UP000001072">
    <property type="component" value="Unassembled WGS sequence"/>
</dbReference>
<dbReference type="PANTHER" id="PTHR19302:SF14">
    <property type="entry name" value="GAMMA-TUBULIN COMPLEX COMPONENT 3"/>
    <property type="match status" value="1"/>
</dbReference>
<dbReference type="eggNOG" id="KOG2000">
    <property type="taxonomic scope" value="Eukaryota"/>
</dbReference>
<dbReference type="GO" id="GO:0043015">
    <property type="term" value="F:gamma-tubulin binding"/>
    <property type="evidence" value="ECO:0007669"/>
    <property type="project" value="InterPro"/>
</dbReference>
<feature type="domain" description="Gamma tubulin complex component C-terminal" evidence="6">
    <location>
        <begin position="256"/>
        <end position="566"/>
    </location>
</feature>
<dbReference type="HOGENOM" id="CLU_003736_2_0_1"/>
<dbReference type="InterPro" id="IPR007259">
    <property type="entry name" value="GCP"/>
</dbReference>
<feature type="domain" description="Gamma tubulin complex component protein N-terminal" evidence="7">
    <location>
        <begin position="18"/>
        <end position="253"/>
    </location>
</feature>
<dbReference type="GO" id="GO:0031122">
    <property type="term" value="P:cytoplasmic microtubule organization"/>
    <property type="evidence" value="ECO:0007669"/>
    <property type="project" value="TreeGrafter"/>
</dbReference>
<dbReference type="InParanoid" id="F4S7I5"/>
<dbReference type="GO" id="GO:0044732">
    <property type="term" value="C:mitotic spindle pole body"/>
    <property type="evidence" value="ECO:0007669"/>
    <property type="project" value="TreeGrafter"/>
</dbReference>
<accession>F4S7I5</accession>
<evidence type="ECO:0000256" key="1">
    <source>
        <dbReference type="ARBA" id="ARBA00004245"/>
    </source>
</evidence>
<dbReference type="STRING" id="747676.F4S7I5"/>
<dbReference type="GO" id="GO:0051011">
    <property type="term" value="F:microtubule minus-end binding"/>
    <property type="evidence" value="ECO:0007669"/>
    <property type="project" value="TreeGrafter"/>
</dbReference>
<dbReference type="GO" id="GO:0000922">
    <property type="term" value="C:spindle pole"/>
    <property type="evidence" value="ECO:0007669"/>
    <property type="project" value="InterPro"/>
</dbReference>
<dbReference type="KEGG" id="mlr:MELLADRAFT_50714"/>
<keyword evidence="5" id="KW-0206">Cytoskeleton</keyword>
<evidence type="ECO:0000259" key="7">
    <source>
        <dbReference type="Pfam" id="PF17681"/>
    </source>
</evidence>
<evidence type="ECO:0000256" key="4">
    <source>
        <dbReference type="ARBA" id="ARBA00022701"/>
    </source>
</evidence>
<keyword evidence="9" id="KW-1185">Reference proteome</keyword>
<evidence type="ECO:0000256" key="2">
    <source>
        <dbReference type="ARBA" id="ARBA00010337"/>
    </source>
</evidence>
<gene>
    <name evidence="8" type="ORF">MELLADRAFT_50714</name>
</gene>
<dbReference type="GO" id="GO:0051225">
    <property type="term" value="P:spindle assembly"/>
    <property type="evidence" value="ECO:0007669"/>
    <property type="project" value="TreeGrafter"/>
</dbReference>
<evidence type="ECO:0000313" key="8">
    <source>
        <dbReference type="EMBL" id="EGF99420.1"/>
    </source>
</evidence>
<keyword evidence="3" id="KW-0963">Cytoplasm</keyword>
<keyword evidence="4" id="KW-0493">Microtubule</keyword>
<sequence>MLPANENLTTKSRAALGDTSAGMVAQALIYSLQAELGTYYRVIALLESNLHSFTLKSLFLHLNPTLLRLRMCAALLGASENTRGGQLISILDSYTQHGDPIVSKFVSDLLEGVSGPFFEFLRSWIWDGELLDRFEEFFIGVNEPNQHQDQDDQDSLNRNESWKVWESKFVFREEFVPSFINPVFAKKIYSTGKSINFIKYSCSEEDWQRTRAELQKLSSSSSLHYQDIEGLEETIKSAYKICSKELFYIFFTKLKLLDHLKALKDFLLLGRGDFISLLIESLGPSLNKPASSLYRHNLTATLESAIRATSDDQALMNRLDVRMLEFTPLDLGWDVFMLEYKPQSPLEVVLSPAAMGGYMKTFRMLWRMKRVEYALDGGWKAVMLGSKSDRYKSDFHRARLVMSEMIHFIRQLQCYVQLEVIECGWQEFEKRVMLEGGDLDSLVEAHGLYLDRLVSKGMLLNPKAGRENSCLLLAEDCFKVILAFKASIDSLKAYVLSDTSESDTRNSARSTPVQGSIPALDEIRRLISAQAKLFNELVLDLISALTAQPDPDLRFLSVRLNFSLFYLRPKSLGGNTKQTRR</sequence>
<dbReference type="EMBL" id="GL883159">
    <property type="protein sequence ID" value="EGF99420.1"/>
    <property type="molecule type" value="Genomic_DNA"/>
</dbReference>
<dbReference type="RefSeq" id="XP_007417294.1">
    <property type="nucleotide sequence ID" value="XM_007417232.1"/>
</dbReference>
<dbReference type="GO" id="GO:0000278">
    <property type="term" value="P:mitotic cell cycle"/>
    <property type="evidence" value="ECO:0007669"/>
    <property type="project" value="TreeGrafter"/>
</dbReference>
<dbReference type="AlphaFoldDB" id="F4S7I5"/>
<evidence type="ECO:0000313" key="9">
    <source>
        <dbReference type="Proteomes" id="UP000001072"/>
    </source>
</evidence>